<keyword evidence="4" id="KW-1185">Reference proteome</keyword>
<dbReference type="SUPFAM" id="SSF52266">
    <property type="entry name" value="SGNH hydrolase"/>
    <property type="match status" value="1"/>
</dbReference>
<reference evidence="3 4" key="1">
    <citation type="submission" date="2020-10" db="EMBL/GenBank/DDBJ databases">
        <title>Complete genome sequence of Corynebacterium jeddahense DSM 45997, type strain of Corynebacterium jeddahense.</title>
        <authorList>
            <person name="Busche T."/>
            <person name="Kalinowski J."/>
            <person name="Ruckert C."/>
        </authorList>
    </citation>
    <scope>NUCLEOTIDE SEQUENCE [LARGE SCALE GENOMIC DNA]</scope>
    <source>
        <strain evidence="3 4">DSM 45997</strain>
    </source>
</reference>
<gene>
    <name evidence="3" type="ORF">CJEDD_04175</name>
</gene>
<dbReference type="EC" id="3.1.1.3" evidence="3"/>
<feature type="domain" description="SGNH hydrolase-type esterase" evidence="2">
    <location>
        <begin position="36"/>
        <end position="281"/>
    </location>
</feature>
<evidence type="ECO:0000313" key="4">
    <source>
        <dbReference type="Proteomes" id="UP001218071"/>
    </source>
</evidence>
<dbReference type="InterPro" id="IPR013830">
    <property type="entry name" value="SGNH_hydro"/>
</dbReference>
<keyword evidence="1" id="KW-0732">Signal</keyword>
<dbReference type="Proteomes" id="UP001218071">
    <property type="component" value="Chromosome"/>
</dbReference>
<evidence type="ECO:0000259" key="2">
    <source>
        <dbReference type="Pfam" id="PF13472"/>
    </source>
</evidence>
<sequence>MTSLLRKAVAVLTAAALVLSPAPAAAQPAAANVVVFGDSFAANPDQYRATALQSTGASSLSSILGAPERIFESYPHQRGCLQGPDNWPRQLQAATGRQVADWSCTGHTSAELLPRIDDAVRAGSLTHATRSVVISVGFNDFWRGPAVNLTAGYDTAAIQDAYLRNLREAAGKIRAAAPGARIVMVGMLSVTEAAGAQRVCLLNVVPNLPLGIPVPPVQRLESLNQDNQRRAASQIGAAFIDIKAMSAGHTTCAPDSQRWVAGLIDTTTDSYNMALHPSRAGSTFVAQQVAGAL</sequence>
<accession>A0ABY7ULM0</accession>
<dbReference type="RefSeq" id="WP_042407517.1">
    <property type="nucleotide sequence ID" value="NZ_CBYN010000058.1"/>
</dbReference>
<organism evidence="3 4">
    <name type="scientific">Corynebacterium jeddahense</name>
    <dbReference type="NCBI Taxonomy" id="1414719"/>
    <lineage>
        <taxon>Bacteria</taxon>
        <taxon>Bacillati</taxon>
        <taxon>Actinomycetota</taxon>
        <taxon>Actinomycetes</taxon>
        <taxon>Mycobacteriales</taxon>
        <taxon>Corynebacteriaceae</taxon>
        <taxon>Corynebacterium</taxon>
    </lineage>
</organism>
<evidence type="ECO:0000256" key="1">
    <source>
        <dbReference type="SAM" id="SignalP"/>
    </source>
</evidence>
<name>A0ABY7ULM0_9CORY</name>
<dbReference type="Pfam" id="PF13472">
    <property type="entry name" value="Lipase_GDSL_2"/>
    <property type="match status" value="1"/>
</dbReference>
<keyword evidence="3" id="KW-0378">Hydrolase</keyword>
<proteinExistence type="predicted"/>
<dbReference type="EMBL" id="CP063194">
    <property type="protein sequence ID" value="WCZ38448.1"/>
    <property type="molecule type" value="Genomic_DNA"/>
</dbReference>
<dbReference type="Gene3D" id="3.40.50.1110">
    <property type="entry name" value="SGNH hydrolase"/>
    <property type="match status" value="1"/>
</dbReference>
<feature type="signal peptide" evidence="1">
    <location>
        <begin position="1"/>
        <end position="26"/>
    </location>
</feature>
<dbReference type="InterPro" id="IPR036514">
    <property type="entry name" value="SGNH_hydro_sf"/>
</dbReference>
<protein>
    <submittedName>
        <fullName evidence="3">Lipase 2</fullName>
        <ecNumber evidence="3">3.1.1.3</ecNumber>
    </submittedName>
</protein>
<dbReference type="GO" id="GO:0004806">
    <property type="term" value="F:triacylglycerol lipase activity"/>
    <property type="evidence" value="ECO:0007669"/>
    <property type="project" value="UniProtKB-EC"/>
</dbReference>
<evidence type="ECO:0000313" key="3">
    <source>
        <dbReference type="EMBL" id="WCZ38448.1"/>
    </source>
</evidence>
<feature type="chain" id="PRO_5047391343" evidence="1">
    <location>
        <begin position="27"/>
        <end position="293"/>
    </location>
</feature>